<sequence length="245" mass="27749">MIMSILVVCSSKCQIGAVLLVEESGRNDNLLLGCVCNLWVLTVLCLSSNSLHFYHSFVKKWVVQSGKALRKALATKCISFGFLMPKIRIDNCKRFFPRNNQIIESKLLILNQHLQLEESRSLTATTLESSLFAEMLQQQQQQQQQSLFPLSGVGYVNPRTPLRSGFFQSFPRSSSTPSALNLSPVVTSSNWSVSRPSLHMSNPFIPNLILSREPTPPTKHPHLRYTHFVYVLMLHRPTLCAIQHR</sequence>
<dbReference type="AlphaFoldDB" id="A0A498KN81"/>
<protein>
    <submittedName>
        <fullName evidence="1">Uncharacterized protein</fullName>
    </submittedName>
</protein>
<evidence type="ECO:0000313" key="2">
    <source>
        <dbReference type="Proteomes" id="UP000290289"/>
    </source>
</evidence>
<evidence type="ECO:0000313" key="1">
    <source>
        <dbReference type="EMBL" id="RXI09238.1"/>
    </source>
</evidence>
<reference evidence="1 2" key="1">
    <citation type="submission" date="2018-10" db="EMBL/GenBank/DDBJ databases">
        <title>A high-quality apple genome assembly.</title>
        <authorList>
            <person name="Hu J."/>
        </authorList>
    </citation>
    <scope>NUCLEOTIDE SEQUENCE [LARGE SCALE GENOMIC DNA]</scope>
    <source>
        <strain evidence="2">cv. HFTH1</strain>
        <tissue evidence="1">Young leaf</tissue>
    </source>
</reference>
<organism evidence="1 2">
    <name type="scientific">Malus domestica</name>
    <name type="common">Apple</name>
    <name type="synonym">Pyrus malus</name>
    <dbReference type="NCBI Taxonomy" id="3750"/>
    <lineage>
        <taxon>Eukaryota</taxon>
        <taxon>Viridiplantae</taxon>
        <taxon>Streptophyta</taxon>
        <taxon>Embryophyta</taxon>
        <taxon>Tracheophyta</taxon>
        <taxon>Spermatophyta</taxon>
        <taxon>Magnoliopsida</taxon>
        <taxon>eudicotyledons</taxon>
        <taxon>Gunneridae</taxon>
        <taxon>Pentapetalae</taxon>
        <taxon>rosids</taxon>
        <taxon>fabids</taxon>
        <taxon>Rosales</taxon>
        <taxon>Rosaceae</taxon>
        <taxon>Amygdaloideae</taxon>
        <taxon>Maleae</taxon>
        <taxon>Malus</taxon>
    </lineage>
</organism>
<dbReference type="Proteomes" id="UP000290289">
    <property type="component" value="Chromosome 1"/>
</dbReference>
<name>A0A498KN81_MALDO</name>
<proteinExistence type="predicted"/>
<dbReference type="EMBL" id="RDQH01000327">
    <property type="protein sequence ID" value="RXI09238.1"/>
    <property type="molecule type" value="Genomic_DNA"/>
</dbReference>
<accession>A0A498KN81</accession>
<gene>
    <name evidence="1" type="ORF">DVH24_032738</name>
</gene>
<comment type="caution">
    <text evidence="1">The sequence shown here is derived from an EMBL/GenBank/DDBJ whole genome shotgun (WGS) entry which is preliminary data.</text>
</comment>
<keyword evidence="2" id="KW-1185">Reference proteome</keyword>